<keyword evidence="6" id="KW-1185">Reference proteome</keyword>
<reference evidence="6" key="1">
    <citation type="journal article" date="2019" name="Int. J. Syst. Evol. Microbiol.">
        <title>The Global Catalogue of Microorganisms (GCM) 10K type strain sequencing project: providing services to taxonomists for standard genome sequencing and annotation.</title>
        <authorList>
            <consortium name="The Broad Institute Genomics Platform"/>
            <consortium name="The Broad Institute Genome Sequencing Center for Infectious Disease"/>
            <person name="Wu L."/>
            <person name="Ma J."/>
        </authorList>
    </citation>
    <scope>NUCLEOTIDE SEQUENCE [LARGE SCALE GENOMIC DNA]</scope>
    <source>
        <strain evidence="6">JCM 17979</strain>
    </source>
</reference>
<sequence>MRPVPDDVKPNRPGNAPPRDGRRTRWEKHRAQRRAEFVEAAMHVLGDVGPDFGIEQVAVEAGVTKPVLYRHFSDKADLVEAMGERATEILLDRLIPALNSEEAPLPRIRKSIDAFFGTLQEYPNLYWVLARHTPIDGRGQDVVREDKEIIATALSAMLGDYLRAFGLDSGPAEPWAYGVVGFVQNTAEWWLDRQSMSRESVTEYLTMLVWAAIDGFARQHGVTIDPNVPLEINKVVQLRAGGDRGPVPRPGDGRAGGRTGTGASTDRAVRSPER</sequence>
<organism evidence="5 6">
    <name type="scientific">Actinomycetospora chlora</name>
    <dbReference type="NCBI Taxonomy" id="663608"/>
    <lineage>
        <taxon>Bacteria</taxon>
        <taxon>Bacillati</taxon>
        <taxon>Actinomycetota</taxon>
        <taxon>Actinomycetes</taxon>
        <taxon>Pseudonocardiales</taxon>
        <taxon>Pseudonocardiaceae</taxon>
        <taxon>Actinomycetospora</taxon>
    </lineage>
</organism>
<dbReference type="InterPro" id="IPR036271">
    <property type="entry name" value="Tet_transcr_reg_TetR-rel_C_sf"/>
</dbReference>
<dbReference type="Gene3D" id="1.10.357.10">
    <property type="entry name" value="Tetracycline Repressor, domain 2"/>
    <property type="match status" value="1"/>
</dbReference>
<evidence type="ECO:0000256" key="1">
    <source>
        <dbReference type="ARBA" id="ARBA00023125"/>
    </source>
</evidence>
<feature type="domain" description="HTH tetR-type" evidence="4">
    <location>
        <begin position="31"/>
        <end position="90"/>
    </location>
</feature>
<dbReference type="PANTHER" id="PTHR30055">
    <property type="entry name" value="HTH-TYPE TRANSCRIPTIONAL REGULATOR RUTR"/>
    <property type="match status" value="1"/>
</dbReference>
<proteinExistence type="predicted"/>
<name>A0ABP9AAX4_9PSEU</name>
<dbReference type="PROSITE" id="PS50977">
    <property type="entry name" value="HTH_TETR_2"/>
    <property type="match status" value="1"/>
</dbReference>
<dbReference type="InterPro" id="IPR045823">
    <property type="entry name" value="TetR_C_32"/>
</dbReference>
<dbReference type="Pfam" id="PF19344">
    <property type="entry name" value="TetR_C_32"/>
    <property type="match status" value="1"/>
</dbReference>
<dbReference type="Pfam" id="PF00440">
    <property type="entry name" value="TetR_N"/>
    <property type="match status" value="1"/>
</dbReference>
<dbReference type="PANTHER" id="PTHR30055:SF160">
    <property type="entry name" value="TRANSCRIPTIONAL REGULATORY PROTEIN (PROBABLY ASNC-FAMILY)-RELATED"/>
    <property type="match status" value="1"/>
</dbReference>
<comment type="caution">
    <text evidence="5">The sequence shown here is derived from an EMBL/GenBank/DDBJ whole genome shotgun (WGS) entry which is preliminary data.</text>
</comment>
<dbReference type="PRINTS" id="PR00455">
    <property type="entry name" value="HTHTETR"/>
</dbReference>
<feature type="region of interest" description="Disordered" evidence="3">
    <location>
        <begin position="1"/>
        <end position="26"/>
    </location>
</feature>
<evidence type="ECO:0000313" key="6">
    <source>
        <dbReference type="Proteomes" id="UP001500928"/>
    </source>
</evidence>
<evidence type="ECO:0000256" key="2">
    <source>
        <dbReference type="PROSITE-ProRule" id="PRU00335"/>
    </source>
</evidence>
<dbReference type="SUPFAM" id="SSF48498">
    <property type="entry name" value="Tetracyclin repressor-like, C-terminal domain"/>
    <property type="match status" value="1"/>
</dbReference>
<gene>
    <name evidence="5" type="ORF">GCM10023200_06750</name>
</gene>
<evidence type="ECO:0000259" key="4">
    <source>
        <dbReference type="PROSITE" id="PS50977"/>
    </source>
</evidence>
<dbReference type="Proteomes" id="UP001500928">
    <property type="component" value="Unassembled WGS sequence"/>
</dbReference>
<evidence type="ECO:0000313" key="5">
    <source>
        <dbReference type="EMBL" id="GAA4776713.1"/>
    </source>
</evidence>
<dbReference type="RefSeq" id="WP_425550010.1">
    <property type="nucleotide sequence ID" value="NZ_BAABHO010000004.1"/>
</dbReference>
<protein>
    <submittedName>
        <fullName evidence="5">TetR/AcrR family transcriptional regulator</fullName>
    </submittedName>
</protein>
<dbReference type="InterPro" id="IPR009057">
    <property type="entry name" value="Homeodomain-like_sf"/>
</dbReference>
<evidence type="ECO:0000256" key="3">
    <source>
        <dbReference type="SAM" id="MobiDB-lite"/>
    </source>
</evidence>
<dbReference type="EMBL" id="BAABHO010000004">
    <property type="protein sequence ID" value="GAA4776713.1"/>
    <property type="molecule type" value="Genomic_DNA"/>
</dbReference>
<feature type="compositionally biased region" description="Basic and acidic residues" evidence="3">
    <location>
        <begin position="1"/>
        <end position="10"/>
    </location>
</feature>
<dbReference type="InterPro" id="IPR001647">
    <property type="entry name" value="HTH_TetR"/>
</dbReference>
<accession>A0ABP9AAX4</accession>
<dbReference type="SUPFAM" id="SSF46689">
    <property type="entry name" value="Homeodomain-like"/>
    <property type="match status" value="1"/>
</dbReference>
<feature type="region of interest" description="Disordered" evidence="3">
    <location>
        <begin position="239"/>
        <end position="274"/>
    </location>
</feature>
<feature type="DNA-binding region" description="H-T-H motif" evidence="2">
    <location>
        <begin position="53"/>
        <end position="72"/>
    </location>
</feature>
<dbReference type="InterPro" id="IPR050109">
    <property type="entry name" value="HTH-type_TetR-like_transc_reg"/>
</dbReference>
<keyword evidence="1 2" id="KW-0238">DNA-binding</keyword>